<dbReference type="SUPFAM" id="SSF51445">
    <property type="entry name" value="(Trans)glycosidases"/>
    <property type="match status" value="1"/>
</dbReference>
<organism evidence="4 5">
    <name type="scientific">Aphanothece sacrum FPU1</name>
    <dbReference type="NCBI Taxonomy" id="1920663"/>
    <lineage>
        <taxon>Bacteria</taxon>
        <taxon>Bacillati</taxon>
        <taxon>Cyanobacteriota</taxon>
        <taxon>Cyanophyceae</taxon>
        <taxon>Oscillatoriophycideae</taxon>
        <taxon>Chroococcales</taxon>
        <taxon>Aphanothecaceae</taxon>
        <taxon>Aphanothece</taxon>
    </lineage>
</organism>
<keyword evidence="2" id="KW-1133">Transmembrane helix</keyword>
<dbReference type="InterPro" id="IPR017853">
    <property type="entry name" value="GH"/>
</dbReference>
<keyword evidence="2" id="KW-0812">Transmembrane</keyword>
<proteinExistence type="predicted"/>
<keyword evidence="5" id="KW-1185">Reference proteome</keyword>
<dbReference type="Proteomes" id="UP000287247">
    <property type="component" value="Unassembled WGS sequence"/>
</dbReference>
<evidence type="ECO:0000313" key="4">
    <source>
        <dbReference type="EMBL" id="GBF79662.1"/>
    </source>
</evidence>
<dbReference type="Pfam" id="PF02638">
    <property type="entry name" value="GHL10"/>
    <property type="match status" value="1"/>
</dbReference>
<protein>
    <recommendedName>
        <fullName evidence="3">Glycosyl hydrolase-like 10 domain-containing protein</fullName>
    </recommendedName>
</protein>
<comment type="caution">
    <text evidence="4">The sequence shown here is derived from an EMBL/GenBank/DDBJ whole genome shotgun (WGS) entry which is preliminary data.</text>
</comment>
<dbReference type="PANTHER" id="PTHR43405:SF1">
    <property type="entry name" value="GLYCOSYL HYDROLASE DIGH"/>
    <property type="match status" value="1"/>
</dbReference>
<feature type="domain" description="Glycosyl hydrolase-like 10" evidence="3">
    <location>
        <begin position="55"/>
        <end position="371"/>
    </location>
</feature>
<dbReference type="OrthoDB" id="580981at2"/>
<evidence type="ECO:0000256" key="1">
    <source>
        <dbReference type="ARBA" id="ARBA00022729"/>
    </source>
</evidence>
<keyword evidence="1" id="KW-0732">Signal</keyword>
<evidence type="ECO:0000256" key="2">
    <source>
        <dbReference type="SAM" id="Phobius"/>
    </source>
</evidence>
<dbReference type="RefSeq" id="WP_124978441.1">
    <property type="nucleotide sequence ID" value="NZ_BDQK01000003.1"/>
</dbReference>
<feature type="transmembrane region" description="Helical" evidence="2">
    <location>
        <begin position="23"/>
        <end position="43"/>
    </location>
</feature>
<dbReference type="PANTHER" id="PTHR43405">
    <property type="entry name" value="GLYCOSYL HYDROLASE DIGH"/>
    <property type="match status" value="1"/>
</dbReference>
<accession>A0A401IEE8</accession>
<dbReference type="EMBL" id="BDQK01000003">
    <property type="protein sequence ID" value="GBF79662.1"/>
    <property type="molecule type" value="Genomic_DNA"/>
</dbReference>
<gene>
    <name evidence="4" type="ORF">AsFPU1_1061</name>
</gene>
<keyword evidence="2" id="KW-0472">Membrane</keyword>
<dbReference type="Gene3D" id="3.20.20.80">
    <property type="entry name" value="Glycosidases"/>
    <property type="match status" value="1"/>
</dbReference>
<reference evidence="5" key="1">
    <citation type="submission" date="2017-05" db="EMBL/GenBank/DDBJ databases">
        <title>Physiological properties and genetic analysis related to exopolysaccharide production of fresh-water unicellular cyanobacterium Aphanothece sacrum, Suizenji Nori, that has been cultured as a food source in Japan.</title>
        <authorList>
            <person name="Kanesaki Y."/>
            <person name="Yoshikawa S."/>
            <person name="Ohki K."/>
        </authorList>
    </citation>
    <scope>NUCLEOTIDE SEQUENCE [LARGE SCALE GENOMIC DNA]</scope>
    <source>
        <strain evidence="5">FPU1</strain>
    </source>
</reference>
<dbReference type="InterPro" id="IPR003790">
    <property type="entry name" value="GHL10"/>
</dbReference>
<dbReference type="InterPro" id="IPR052177">
    <property type="entry name" value="Divisome_Glycosyl_Hydrolase"/>
</dbReference>
<evidence type="ECO:0000259" key="3">
    <source>
        <dbReference type="Pfam" id="PF02638"/>
    </source>
</evidence>
<dbReference type="AlphaFoldDB" id="A0A401IEE8"/>
<evidence type="ECO:0000313" key="5">
    <source>
        <dbReference type="Proteomes" id="UP000287247"/>
    </source>
</evidence>
<sequence>MAQKLFDMGANTLVNFSRQRGRMAWIIFLILFGFFLTLIPFTFPYPAQSRNIPPEIRGVWLTNIDSDVLFTQKNVSEAINTLADLNFNTIYPTVWNWGYTLYPSDVAESVIGKKLDPTEGLQGRDMLKEMIEQGHQKQMTVIPWFEFGFMAPADSDLAQSHPNWLTQRQDNSTVWLEGNVHKRVWLNPLNPEVQEFITNLVTEIVTNYDVDGIQVDDHFGIPFDFGYDEVTVSLYQKEHEGKLPPTTPKTLRMGSNNCMVNDAAWTEWTQWRANKITAYMKTLYSAIKAVKPNLIVSVSPNPQLFSANCFLLDWQSWEKQGIIEELVLQVYRENLTDFQRELASPEVQSAKAHIPFAVGVLSGLKGRPVSLKQMKTQVERTRQQAFDGVSFFFYESLWNFGKEPPKDRQQGLKNLFLTKVERPTIKRV</sequence>
<name>A0A401IEE8_APHSA</name>